<dbReference type="RefSeq" id="XP_049263051.1">
    <property type="nucleotide sequence ID" value="XM_049407551.1"/>
</dbReference>
<protein>
    <submittedName>
        <fullName evidence="2">Uncharacterized protein</fullName>
    </submittedName>
</protein>
<organism evidence="2 3">
    <name type="scientific">[Candida] subhashii</name>
    <dbReference type="NCBI Taxonomy" id="561895"/>
    <lineage>
        <taxon>Eukaryota</taxon>
        <taxon>Fungi</taxon>
        <taxon>Dikarya</taxon>
        <taxon>Ascomycota</taxon>
        <taxon>Saccharomycotina</taxon>
        <taxon>Pichiomycetes</taxon>
        <taxon>Debaryomycetaceae</taxon>
        <taxon>Spathaspora</taxon>
    </lineage>
</organism>
<keyword evidence="3" id="KW-1185">Reference proteome</keyword>
<feature type="region of interest" description="Disordered" evidence="1">
    <location>
        <begin position="1"/>
        <end position="26"/>
    </location>
</feature>
<feature type="region of interest" description="Disordered" evidence="1">
    <location>
        <begin position="390"/>
        <end position="444"/>
    </location>
</feature>
<dbReference type="AlphaFoldDB" id="A0A8J5QIR9"/>
<feature type="compositionally biased region" description="Low complexity" evidence="1">
    <location>
        <begin position="572"/>
        <end position="587"/>
    </location>
</feature>
<feature type="compositionally biased region" description="Low complexity" evidence="1">
    <location>
        <begin position="11"/>
        <end position="25"/>
    </location>
</feature>
<dbReference type="GeneID" id="73470472"/>
<sequence length="834" mass="92031">MESSGLEDVDSNSSSSTSSLASTPSIIRNNNQSTSYTPNIITSIDCKILQYQYGIIKLEQFISNLKRLQQLDKPTELPLIHYIVLTVGNVFAINDKAFDSKLDLLSNYKLFKLGGNITITSTTSHIPYDTPDTVANALETIPSIGLANKCLKSLEVISNHCLQGYKRRLTQAKLERQALNKSGEDFSKYYETLLQITNEIVLDEDFDLKLNDLTFMLPTNNLDELLENEDLMEATLIDMDIKQLFNVISQVESIINKTLRPLLNELKQPASPIDRYSLHRIFMLTLRLNEIYTIFRRFGRKIFLPTYEHLTDSNFLCHSKNQIYFKTTIINSLNDIFNSQKKNGTFIATLTRFIRQGAKFEINEKTLSNHITFISQGLFWYGEVKRQQPQLRESTSVGTPPIGSSPRGTPPVGSSPRGTPPPAAVVPENNKPEPFPSLTNKIGSEKAQNNGQCRYRCCQSARSRSSNLCDNTINQTSSPKRNRPQLLIVPPGRASPTRAQQRPTSMLFLNPNLSTSNVQSSNEGTEDTTVKTRRRSNSQPIGRNDLDLASSGAALALTRNGSLSVRSPLRGSPITANPSSSLSSPTEISRRKAIDPSSLLSPTSPTRTKLIDEPKMSTASSAAATATAKLSANQRFQQHIKQAAKSGSLVTHQREQLHSVTFDPNNTSKLQIRKYVEVKPSPPPQAPSQEPEVVMMGGIPIGSTISKPPRVETYWAVFPQPGSISSSSEQASTSTSGSGKKVRFVGVPAWTEQEDAPTKYSNIILKNFARLQRGPVAGLGATPRKARVFMKSDELLKEESKAFKAHQGLAVDDDVPVGVSGIASPSRHPLRSSP</sequence>
<feature type="compositionally biased region" description="Polar residues" evidence="1">
    <location>
        <begin position="467"/>
        <end position="479"/>
    </location>
</feature>
<dbReference type="OrthoDB" id="4087202at2759"/>
<gene>
    <name evidence="2" type="ORF">J8A68_003672</name>
</gene>
<proteinExistence type="predicted"/>
<reference evidence="2 3" key="1">
    <citation type="journal article" date="2021" name="DNA Res.">
        <title>Genome analysis of Candida subhashii reveals its hybrid nature and dual mitochondrial genome conformations.</title>
        <authorList>
            <person name="Mixao V."/>
            <person name="Hegedusova E."/>
            <person name="Saus E."/>
            <person name="Pryszcz L.P."/>
            <person name="Cillingova A."/>
            <person name="Nosek J."/>
            <person name="Gabaldon T."/>
        </authorList>
    </citation>
    <scope>NUCLEOTIDE SEQUENCE [LARGE SCALE GENOMIC DNA]</scope>
    <source>
        <strain evidence="2 3">CBS 10753</strain>
    </source>
</reference>
<evidence type="ECO:0000256" key="1">
    <source>
        <dbReference type="SAM" id="MobiDB-lite"/>
    </source>
</evidence>
<accession>A0A8J5QIR9</accession>
<evidence type="ECO:0000313" key="2">
    <source>
        <dbReference type="EMBL" id="KAG7662818.1"/>
    </source>
</evidence>
<dbReference type="EMBL" id="JAGSYN010000161">
    <property type="protein sequence ID" value="KAG7662818.1"/>
    <property type="molecule type" value="Genomic_DNA"/>
</dbReference>
<feature type="compositionally biased region" description="Polar residues" evidence="1">
    <location>
        <begin position="511"/>
        <end position="523"/>
    </location>
</feature>
<feature type="region of interest" description="Disordered" evidence="1">
    <location>
        <begin position="467"/>
        <end position="546"/>
    </location>
</feature>
<dbReference type="Proteomes" id="UP000694255">
    <property type="component" value="Unassembled WGS sequence"/>
</dbReference>
<comment type="caution">
    <text evidence="2">The sequence shown here is derived from an EMBL/GenBank/DDBJ whole genome shotgun (WGS) entry which is preliminary data.</text>
</comment>
<feature type="compositionally biased region" description="Acidic residues" evidence="1">
    <location>
        <begin position="1"/>
        <end position="10"/>
    </location>
</feature>
<feature type="region of interest" description="Disordered" evidence="1">
    <location>
        <begin position="564"/>
        <end position="624"/>
    </location>
</feature>
<name>A0A8J5QIR9_9ASCO</name>
<feature type="compositionally biased region" description="Low complexity" evidence="1">
    <location>
        <begin position="596"/>
        <end position="608"/>
    </location>
</feature>
<evidence type="ECO:0000313" key="3">
    <source>
        <dbReference type="Proteomes" id="UP000694255"/>
    </source>
</evidence>
<feature type="region of interest" description="Disordered" evidence="1">
    <location>
        <begin position="815"/>
        <end position="834"/>
    </location>
</feature>